<organism evidence="2 3">
    <name type="scientific">Armillaria gallica</name>
    <name type="common">Bulbous honey fungus</name>
    <name type="synonym">Armillaria bulbosa</name>
    <dbReference type="NCBI Taxonomy" id="47427"/>
    <lineage>
        <taxon>Eukaryota</taxon>
        <taxon>Fungi</taxon>
        <taxon>Dikarya</taxon>
        <taxon>Basidiomycota</taxon>
        <taxon>Agaricomycotina</taxon>
        <taxon>Agaricomycetes</taxon>
        <taxon>Agaricomycetidae</taxon>
        <taxon>Agaricales</taxon>
        <taxon>Marasmiineae</taxon>
        <taxon>Physalacriaceae</taxon>
        <taxon>Armillaria</taxon>
    </lineage>
</organism>
<sequence>MLSCLALVASFFAVSSAQQFGPYYSLGATSSYIIEATTTLTPSKVPSPAADRLALWPGMGTDGGGLYQSIVLAVASPESECGGSTGQWCAFASVYDGTQQSGDSVPIDANTPVTINYKYDESNESYTQKVTVNGKVISTITTCPSVSSVAIGWGTAVECQDDACNGTSTTHTYTNTTIVLAAADSSFGSTLSVNLVTASEITSDDNITWTVESISVPEYSW</sequence>
<keyword evidence="3" id="KW-1185">Reference proteome</keyword>
<reference evidence="3" key="1">
    <citation type="journal article" date="2017" name="Nat. Ecol. Evol.">
        <title>Genome expansion and lineage-specific genetic innovations in the forest pathogenic fungi Armillaria.</title>
        <authorList>
            <person name="Sipos G."/>
            <person name="Prasanna A.N."/>
            <person name="Walter M.C."/>
            <person name="O'Connor E."/>
            <person name="Balint B."/>
            <person name="Krizsan K."/>
            <person name="Kiss B."/>
            <person name="Hess J."/>
            <person name="Varga T."/>
            <person name="Slot J."/>
            <person name="Riley R."/>
            <person name="Boka B."/>
            <person name="Rigling D."/>
            <person name="Barry K."/>
            <person name="Lee J."/>
            <person name="Mihaltcheva S."/>
            <person name="LaButti K."/>
            <person name="Lipzen A."/>
            <person name="Waldron R."/>
            <person name="Moloney N.M."/>
            <person name="Sperisen C."/>
            <person name="Kredics L."/>
            <person name="Vagvoelgyi C."/>
            <person name="Patrignani A."/>
            <person name="Fitzpatrick D."/>
            <person name="Nagy I."/>
            <person name="Doyle S."/>
            <person name="Anderson J.B."/>
            <person name="Grigoriev I.V."/>
            <person name="Gueldener U."/>
            <person name="Muensterkoetter M."/>
            <person name="Nagy L.G."/>
        </authorList>
    </citation>
    <scope>NUCLEOTIDE SEQUENCE [LARGE SCALE GENOMIC DNA]</scope>
    <source>
        <strain evidence="3">Ar21-2</strain>
    </source>
</reference>
<keyword evidence="1" id="KW-0732">Signal</keyword>
<accession>A0A2H3DHS9</accession>
<protein>
    <recommendedName>
        <fullName evidence="4">Concanavalin A-like lectin/glucanase</fullName>
    </recommendedName>
</protein>
<dbReference type="AlphaFoldDB" id="A0A2H3DHS9"/>
<evidence type="ECO:0000313" key="3">
    <source>
        <dbReference type="Proteomes" id="UP000217790"/>
    </source>
</evidence>
<proteinExistence type="predicted"/>
<dbReference type="OrthoDB" id="5086500at2759"/>
<name>A0A2H3DHS9_ARMGA</name>
<dbReference type="OMA" id="GQWCAFA"/>
<evidence type="ECO:0000313" key="2">
    <source>
        <dbReference type="EMBL" id="PBK90418.1"/>
    </source>
</evidence>
<evidence type="ECO:0000256" key="1">
    <source>
        <dbReference type="SAM" id="SignalP"/>
    </source>
</evidence>
<feature type="chain" id="PRO_5013736131" description="Concanavalin A-like lectin/glucanase" evidence="1">
    <location>
        <begin position="18"/>
        <end position="221"/>
    </location>
</feature>
<feature type="signal peptide" evidence="1">
    <location>
        <begin position="1"/>
        <end position="17"/>
    </location>
</feature>
<evidence type="ECO:0008006" key="4">
    <source>
        <dbReference type="Google" id="ProtNLM"/>
    </source>
</evidence>
<dbReference type="Proteomes" id="UP000217790">
    <property type="component" value="Unassembled WGS sequence"/>
</dbReference>
<dbReference type="EMBL" id="KZ293665">
    <property type="protein sequence ID" value="PBK90418.1"/>
    <property type="molecule type" value="Genomic_DNA"/>
</dbReference>
<gene>
    <name evidence="2" type="ORF">ARMGADRAFT_934170</name>
</gene>
<dbReference type="InParanoid" id="A0A2H3DHS9"/>